<name>A0A1B1AFU2_9PROT</name>
<accession>A0A1B1AFU2</accession>
<dbReference type="EMBL" id="CP013244">
    <property type="protein sequence ID" value="ANP45420.1"/>
    <property type="molecule type" value="Genomic_DNA"/>
</dbReference>
<keyword evidence="3" id="KW-1185">Reference proteome</keyword>
<feature type="signal peptide" evidence="1">
    <location>
        <begin position="1"/>
        <end position="21"/>
    </location>
</feature>
<dbReference type="Proteomes" id="UP000092498">
    <property type="component" value="Chromosome"/>
</dbReference>
<dbReference type="FunCoup" id="A0A1B1AFU2">
    <property type="interactions" value="7"/>
</dbReference>
<dbReference type="CDD" id="cd14789">
    <property type="entry name" value="Tiki"/>
    <property type="match status" value="1"/>
</dbReference>
<dbReference type="KEGG" id="cbot:ATE48_05565"/>
<keyword evidence="1" id="KW-0732">Signal</keyword>
<dbReference type="AlphaFoldDB" id="A0A1B1AFU2"/>
<evidence type="ECO:0000256" key="1">
    <source>
        <dbReference type="SAM" id="SignalP"/>
    </source>
</evidence>
<dbReference type="InterPro" id="IPR002816">
    <property type="entry name" value="TraB/PrgY/GumN_fam"/>
</dbReference>
<dbReference type="InParanoid" id="A0A1B1AFU2"/>
<proteinExistence type="predicted"/>
<evidence type="ECO:0008006" key="4">
    <source>
        <dbReference type="Google" id="ProtNLM"/>
    </source>
</evidence>
<feature type="chain" id="PRO_5008518733" description="TraB/GumN family protein" evidence="1">
    <location>
        <begin position="22"/>
        <end position="305"/>
    </location>
</feature>
<dbReference type="OrthoDB" id="9806326at2"/>
<protein>
    <recommendedName>
        <fullName evidence="4">TraB/GumN family protein</fullName>
    </recommendedName>
</protein>
<dbReference type="Pfam" id="PF01963">
    <property type="entry name" value="TraB_PrgY_gumN"/>
    <property type="match status" value="1"/>
</dbReference>
<gene>
    <name evidence="2" type="ORF">ATE48_05565</name>
</gene>
<dbReference type="PANTHER" id="PTHR40590:SF1">
    <property type="entry name" value="CYTOPLASMIC PROTEIN"/>
    <property type="match status" value="1"/>
</dbReference>
<dbReference type="PANTHER" id="PTHR40590">
    <property type="entry name" value="CYTOPLASMIC PROTEIN-RELATED"/>
    <property type="match status" value="1"/>
</dbReference>
<organism evidence="2 3">
    <name type="scientific">Candidatus Viadribacter manganicus</name>
    <dbReference type="NCBI Taxonomy" id="1759059"/>
    <lineage>
        <taxon>Bacteria</taxon>
        <taxon>Pseudomonadati</taxon>
        <taxon>Pseudomonadota</taxon>
        <taxon>Alphaproteobacteria</taxon>
        <taxon>Hyphomonadales</taxon>
        <taxon>Hyphomonadaceae</taxon>
        <taxon>Candidatus Viadribacter</taxon>
    </lineage>
</organism>
<sequence>MKMIKHWVFAAALTFAGFAHADEKPQPAPAAPAAAAAPAYPALFVARDADSTLYLFGTMHIRRPGGEWGGPVAQAALAEADEVWTEMEIAENTQSEVQALVLSAGMAPADRPLSSWLNKDQRAELAAALQHLGASPAVFERMRPWLAAMTLSVMPLMQQGYDPAAGADRAVIGAAGDARQRAFETAAEQIGFFANLSDTAQRQYLMDTINTATGGSDEIDQLSHAWESGDLERLETLVLDSFRARYPELHQVIFTQRNHNWTETLVAELDGAGVDFVAVGAGHLLGDDGVVALLRARGVDVERAE</sequence>
<reference evidence="2 3" key="1">
    <citation type="submission" date="2015-11" db="EMBL/GenBank/DDBJ databases">
        <title>Whole-Genome Sequence of Candidatus Oderbacter manganicum from the National Park Lower Oder Valley, Germany.</title>
        <authorList>
            <person name="Braun B."/>
            <person name="Liere K."/>
            <person name="Szewzyk U."/>
        </authorList>
    </citation>
    <scope>NUCLEOTIDE SEQUENCE [LARGE SCALE GENOMIC DNA]</scope>
    <source>
        <strain evidence="2 3">OTSz_A_272</strain>
    </source>
</reference>
<evidence type="ECO:0000313" key="3">
    <source>
        <dbReference type="Proteomes" id="UP000092498"/>
    </source>
</evidence>
<evidence type="ECO:0000313" key="2">
    <source>
        <dbReference type="EMBL" id="ANP45420.1"/>
    </source>
</evidence>
<dbReference type="STRING" id="1759059.ATE48_05565"/>
<dbReference type="InterPro" id="IPR047111">
    <property type="entry name" value="YbaP-like"/>
</dbReference>